<keyword evidence="3 8" id="KW-0812">Transmembrane</keyword>
<keyword evidence="5 8" id="KW-1133">Transmembrane helix</keyword>
<gene>
    <name evidence="9" type="ORF">LARSCL_LOCUS2289</name>
</gene>
<dbReference type="GO" id="GO:0007155">
    <property type="term" value="P:cell adhesion"/>
    <property type="evidence" value="ECO:0007669"/>
    <property type="project" value="UniProtKB-KW"/>
</dbReference>
<dbReference type="GO" id="GO:0016020">
    <property type="term" value="C:membrane"/>
    <property type="evidence" value="ECO:0007669"/>
    <property type="project" value="UniProtKB-SubCell"/>
</dbReference>
<evidence type="ECO:0000256" key="7">
    <source>
        <dbReference type="SAM" id="MobiDB-lite"/>
    </source>
</evidence>
<dbReference type="InterPro" id="IPR007007">
    <property type="entry name" value="Ninjurin"/>
</dbReference>
<dbReference type="Pfam" id="PF04923">
    <property type="entry name" value="Ninjurin"/>
    <property type="match status" value="1"/>
</dbReference>
<organism evidence="9 10">
    <name type="scientific">Larinioides sclopetarius</name>
    <dbReference type="NCBI Taxonomy" id="280406"/>
    <lineage>
        <taxon>Eukaryota</taxon>
        <taxon>Metazoa</taxon>
        <taxon>Ecdysozoa</taxon>
        <taxon>Arthropoda</taxon>
        <taxon>Chelicerata</taxon>
        <taxon>Arachnida</taxon>
        <taxon>Araneae</taxon>
        <taxon>Araneomorphae</taxon>
        <taxon>Entelegynae</taxon>
        <taxon>Araneoidea</taxon>
        <taxon>Araneidae</taxon>
        <taxon>Larinioides</taxon>
    </lineage>
</organism>
<proteinExistence type="inferred from homology"/>
<evidence type="ECO:0000256" key="1">
    <source>
        <dbReference type="ARBA" id="ARBA00004141"/>
    </source>
</evidence>
<evidence type="ECO:0000313" key="9">
    <source>
        <dbReference type="EMBL" id="CAL1265023.1"/>
    </source>
</evidence>
<dbReference type="EMBL" id="CAXIEN010000015">
    <property type="protein sequence ID" value="CAL1265023.1"/>
    <property type="molecule type" value="Genomic_DNA"/>
</dbReference>
<feature type="region of interest" description="Disordered" evidence="7">
    <location>
        <begin position="1"/>
        <end position="53"/>
    </location>
</feature>
<name>A0AAV1Z0P2_9ARAC</name>
<protein>
    <submittedName>
        <fullName evidence="9">Uncharacterized protein</fullName>
    </submittedName>
</protein>
<sequence length="191" mass="21681">MWAVRSLLTRDRKQQKARESPESEMNNDRTLDIREMTEVPRASDTDRPEKHLLEREPDCAADTCCHLLEVEEPRYSRPYRPGIDVNLYATKKSVAQGMMDIALLTANASQLKYILKEGEESRFYLVNVICIGISITLQLVVGVLLILNTRYNINLISHQSRAELVNNLTIIGIFLITVSNVFVSAFGTSPR</sequence>
<reference evidence="9 10" key="1">
    <citation type="submission" date="2024-04" db="EMBL/GenBank/DDBJ databases">
        <authorList>
            <person name="Rising A."/>
            <person name="Reimegard J."/>
            <person name="Sonavane S."/>
            <person name="Akerstrom W."/>
            <person name="Nylinder S."/>
            <person name="Hedman E."/>
            <person name="Kallberg Y."/>
        </authorList>
    </citation>
    <scope>NUCLEOTIDE SEQUENCE [LARGE SCALE GENOMIC DNA]</scope>
</reference>
<comment type="similarity">
    <text evidence="2">Belongs to the ninjurin family.</text>
</comment>
<evidence type="ECO:0000256" key="4">
    <source>
        <dbReference type="ARBA" id="ARBA00022889"/>
    </source>
</evidence>
<dbReference type="GO" id="GO:0042246">
    <property type="term" value="P:tissue regeneration"/>
    <property type="evidence" value="ECO:0007669"/>
    <property type="project" value="InterPro"/>
</dbReference>
<evidence type="ECO:0000313" key="10">
    <source>
        <dbReference type="Proteomes" id="UP001497382"/>
    </source>
</evidence>
<evidence type="ECO:0000256" key="2">
    <source>
        <dbReference type="ARBA" id="ARBA00008141"/>
    </source>
</evidence>
<dbReference type="Proteomes" id="UP001497382">
    <property type="component" value="Unassembled WGS sequence"/>
</dbReference>
<feature type="transmembrane region" description="Helical" evidence="8">
    <location>
        <begin position="167"/>
        <end position="187"/>
    </location>
</feature>
<evidence type="ECO:0000256" key="3">
    <source>
        <dbReference type="ARBA" id="ARBA00022692"/>
    </source>
</evidence>
<keyword evidence="6 8" id="KW-0472">Membrane</keyword>
<evidence type="ECO:0000256" key="8">
    <source>
        <dbReference type="SAM" id="Phobius"/>
    </source>
</evidence>
<accession>A0AAV1Z0P2</accession>
<dbReference type="AlphaFoldDB" id="A0AAV1Z0P2"/>
<evidence type="ECO:0000256" key="6">
    <source>
        <dbReference type="ARBA" id="ARBA00023136"/>
    </source>
</evidence>
<evidence type="ECO:0000256" key="5">
    <source>
        <dbReference type="ARBA" id="ARBA00022989"/>
    </source>
</evidence>
<dbReference type="PANTHER" id="PTHR12316">
    <property type="entry name" value="NINJURIN-RELATED"/>
    <property type="match status" value="1"/>
</dbReference>
<dbReference type="PANTHER" id="PTHR12316:SF17">
    <property type="entry name" value="NINJURIN C, ISOFORM D"/>
    <property type="match status" value="1"/>
</dbReference>
<comment type="caution">
    <text evidence="9">The sequence shown here is derived from an EMBL/GenBank/DDBJ whole genome shotgun (WGS) entry which is preliminary data.</text>
</comment>
<feature type="transmembrane region" description="Helical" evidence="8">
    <location>
        <begin position="123"/>
        <end position="147"/>
    </location>
</feature>
<feature type="compositionally biased region" description="Basic and acidic residues" evidence="7">
    <location>
        <begin position="8"/>
        <end position="53"/>
    </location>
</feature>
<comment type="subcellular location">
    <subcellularLocation>
        <location evidence="1">Membrane</location>
        <topology evidence="1">Multi-pass membrane protein</topology>
    </subcellularLocation>
</comment>
<keyword evidence="10" id="KW-1185">Reference proteome</keyword>
<keyword evidence="4" id="KW-0130">Cell adhesion</keyword>